<keyword evidence="19" id="KW-1015">Disulfide bond</keyword>
<feature type="domain" description="Gnk2-homologous" evidence="24">
    <location>
        <begin position="143"/>
        <end position="248"/>
    </location>
</feature>
<evidence type="ECO:0000256" key="16">
    <source>
        <dbReference type="ARBA" id="ARBA00023022"/>
    </source>
</evidence>
<gene>
    <name evidence="25" type="ORF">KI387_036948</name>
</gene>
<dbReference type="CDD" id="cd23509">
    <property type="entry name" value="Gnk2-like"/>
    <property type="match status" value="2"/>
</dbReference>
<dbReference type="GO" id="GO:0005886">
    <property type="term" value="C:plasma membrane"/>
    <property type="evidence" value="ECO:0007669"/>
    <property type="project" value="UniProtKB-SubCell"/>
</dbReference>
<keyword evidence="7" id="KW-0295">Fungicide</keyword>
<protein>
    <recommendedName>
        <fullName evidence="24">Gnk2-homologous domain-containing protein</fullName>
    </recommendedName>
</protein>
<dbReference type="GO" id="GO:0050832">
    <property type="term" value="P:defense response to fungus"/>
    <property type="evidence" value="ECO:0007669"/>
    <property type="project" value="UniProtKB-KW"/>
</dbReference>
<feature type="domain" description="Gnk2-homologous" evidence="24">
    <location>
        <begin position="31"/>
        <end position="137"/>
    </location>
</feature>
<evidence type="ECO:0000256" key="23">
    <source>
        <dbReference type="SAM" id="SignalP"/>
    </source>
</evidence>
<dbReference type="PANTHER" id="PTHR32080">
    <property type="entry name" value="ANTIFUNGAL PROTEIN GINKBILOBIN-2-LIKE"/>
    <property type="match status" value="1"/>
</dbReference>
<keyword evidence="9" id="KW-0812">Transmembrane</keyword>
<dbReference type="Gene3D" id="3.30.430.20">
    <property type="entry name" value="Gnk2 domain, C-X8-C-X2-C motif"/>
    <property type="match status" value="2"/>
</dbReference>
<comment type="caution">
    <text evidence="25">The sequence shown here is derived from an EMBL/GenBank/DDBJ whole genome shotgun (WGS) entry which is preliminary data.</text>
</comment>
<evidence type="ECO:0000259" key="24">
    <source>
        <dbReference type="PROSITE" id="PS51473"/>
    </source>
</evidence>
<evidence type="ECO:0000256" key="11">
    <source>
        <dbReference type="ARBA" id="ARBA00022734"/>
    </source>
</evidence>
<evidence type="ECO:0000256" key="19">
    <source>
        <dbReference type="ARBA" id="ARBA00023157"/>
    </source>
</evidence>
<evidence type="ECO:0000256" key="4">
    <source>
        <dbReference type="ARBA" id="ARBA00022448"/>
    </source>
</evidence>
<dbReference type="OMA" id="NSECHDC"/>
<dbReference type="GO" id="GO:0031640">
    <property type="term" value="P:killing of cells of another organism"/>
    <property type="evidence" value="ECO:0007669"/>
    <property type="project" value="UniProtKB-KW"/>
</dbReference>
<keyword evidence="12" id="KW-0677">Repeat</keyword>
<dbReference type="InterPro" id="IPR038408">
    <property type="entry name" value="GNK2_sf"/>
</dbReference>
<keyword evidence="11" id="KW-0430">Lectin</keyword>
<dbReference type="GO" id="GO:0009506">
    <property type="term" value="C:plasmodesma"/>
    <property type="evidence" value="ECO:0007669"/>
    <property type="project" value="UniProtKB-SubCell"/>
</dbReference>
<evidence type="ECO:0000256" key="15">
    <source>
        <dbReference type="ARBA" id="ARBA00022989"/>
    </source>
</evidence>
<keyword evidence="17" id="KW-0465">Mannose-binding</keyword>
<proteinExistence type="inferred from homology"/>
<evidence type="ECO:0000256" key="5">
    <source>
        <dbReference type="ARBA" id="ARBA00022475"/>
    </source>
</evidence>
<keyword evidence="6" id="KW-0929">Antimicrobial</keyword>
<feature type="chain" id="PRO_5041276738" description="Gnk2-homologous domain-containing protein" evidence="23">
    <location>
        <begin position="24"/>
        <end position="256"/>
    </location>
</feature>
<evidence type="ECO:0000256" key="21">
    <source>
        <dbReference type="ARBA" id="ARBA00037847"/>
    </source>
</evidence>
<dbReference type="GO" id="GO:0042742">
    <property type="term" value="P:defense response to bacterium"/>
    <property type="evidence" value="ECO:0007669"/>
    <property type="project" value="UniProtKB-KW"/>
</dbReference>
<accession>A0AA38L439</accession>
<dbReference type="PROSITE" id="PS51473">
    <property type="entry name" value="GNK2"/>
    <property type="match status" value="2"/>
</dbReference>
<evidence type="ECO:0000256" key="2">
    <source>
        <dbReference type="ARBA" id="ARBA00004236"/>
    </source>
</evidence>
<keyword evidence="15" id="KW-1133">Transmembrane helix</keyword>
<dbReference type="InterPro" id="IPR051378">
    <property type="entry name" value="Cell2Cell_Antifungal"/>
</dbReference>
<evidence type="ECO:0000256" key="12">
    <source>
        <dbReference type="ARBA" id="ARBA00022737"/>
    </source>
</evidence>
<keyword evidence="10 23" id="KW-0732">Signal</keyword>
<evidence type="ECO:0000256" key="20">
    <source>
        <dbReference type="ARBA" id="ARBA00024184"/>
    </source>
</evidence>
<evidence type="ECO:0000256" key="6">
    <source>
        <dbReference type="ARBA" id="ARBA00022529"/>
    </source>
</evidence>
<evidence type="ECO:0000256" key="22">
    <source>
        <dbReference type="ARBA" id="ARBA00038393"/>
    </source>
</evidence>
<keyword evidence="18" id="KW-0472">Membrane</keyword>
<keyword evidence="5" id="KW-1003">Cell membrane</keyword>
<dbReference type="Pfam" id="PF01657">
    <property type="entry name" value="Stress-antifung"/>
    <property type="match status" value="2"/>
</dbReference>
<dbReference type="EMBL" id="JAHRHJ020000007">
    <property type="protein sequence ID" value="KAH9309037.1"/>
    <property type="molecule type" value="Genomic_DNA"/>
</dbReference>
<reference evidence="25 26" key="1">
    <citation type="journal article" date="2021" name="Nat. Plants">
        <title>The Taxus genome provides insights into paclitaxel biosynthesis.</title>
        <authorList>
            <person name="Xiong X."/>
            <person name="Gou J."/>
            <person name="Liao Q."/>
            <person name="Li Y."/>
            <person name="Zhou Q."/>
            <person name="Bi G."/>
            <person name="Li C."/>
            <person name="Du R."/>
            <person name="Wang X."/>
            <person name="Sun T."/>
            <person name="Guo L."/>
            <person name="Liang H."/>
            <person name="Lu P."/>
            <person name="Wu Y."/>
            <person name="Zhang Z."/>
            <person name="Ro D.K."/>
            <person name="Shang Y."/>
            <person name="Huang S."/>
            <person name="Yan J."/>
        </authorList>
    </citation>
    <scope>NUCLEOTIDE SEQUENCE [LARGE SCALE GENOMIC DNA]</scope>
    <source>
        <strain evidence="25">Ta-2019</strain>
    </source>
</reference>
<evidence type="ECO:0000256" key="7">
    <source>
        <dbReference type="ARBA" id="ARBA00022577"/>
    </source>
</evidence>
<evidence type="ECO:0000256" key="18">
    <source>
        <dbReference type="ARBA" id="ARBA00023136"/>
    </source>
</evidence>
<feature type="non-terminal residue" evidence="25">
    <location>
        <position position="256"/>
    </location>
</feature>
<comment type="subcellular location">
    <subcellularLocation>
        <location evidence="20">Cell junction</location>
        <location evidence="20">Plasmodesma</location>
    </subcellularLocation>
    <subcellularLocation>
        <location evidence="2">Cell membrane</location>
    </subcellularLocation>
    <subcellularLocation>
        <location evidence="21">Endomembrane system</location>
        <topology evidence="21">Single-pass membrane protein</topology>
    </subcellularLocation>
    <subcellularLocation>
        <location evidence="3">Membrane</location>
        <topology evidence="3">Single-pass type I membrane protein</topology>
    </subcellularLocation>
</comment>
<evidence type="ECO:0000256" key="1">
    <source>
        <dbReference type="ARBA" id="ARBA00002571"/>
    </source>
</evidence>
<evidence type="ECO:0000313" key="25">
    <source>
        <dbReference type="EMBL" id="KAH9309037.1"/>
    </source>
</evidence>
<dbReference type="FunFam" id="3.30.430.20:FF:000001">
    <property type="entry name" value="cysteine-rich repeat secretory protein 3"/>
    <property type="match status" value="1"/>
</dbReference>
<comment type="function">
    <text evidence="1">Exerts antifungal activity through its carbohydrate-binding specificity.</text>
</comment>
<dbReference type="GO" id="GO:0005537">
    <property type="term" value="F:D-mannose binding"/>
    <property type="evidence" value="ECO:0007669"/>
    <property type="project" value="UniProtKB-KW"/>
</dbReference>
<evidence type="ECO:0000313" key="26">
    <source>
        <dbReference type="Proteomes" id="UP000824469"/>
    </source>
</evidence>
<keyword evidence="26" id="KW-1185">Reference proteome</keyword>
<dbReference type="PANTHER" id="PTHR32080:SF54">
    <property type="entry name" value="GNK2-HOMOLOGOUS DOMAIN-CONTAINING PROTEIN"/>
    <property type="match status" value="1"/>
</dbReference>
<evidence type="ECO:0000256" key="3">
    <source>
        <dbReference type="ARBA" id="ARBA00004479"/>
    </source>
</evidence>
<organism evidence="25 26">
    <name type="scientific">Taxus chinensis</name>
    <name type="common">Chinese yew</name>
    <name type="synonym">Taxus wallichiana var. chinensis</name>
    <dbReference type="NCBI Taxonomy" id="29808"/>
    <lineage>
        <taxon>Eukaryota</taxon>
        <taxon>Viridiplantae</taxon>
        <taxon>Streptophyta</taxon>
        <taxon>Embryophyta</taxon>
        <taxon>Tracheophyta</taxon>
        <taxon>Spermatophyta</taxon>
        <taxon>Pinopsida</taxon>
        <taxon>Pinidae</taxon>
        <taxon>Conifers II</taxon>
        <taxon>Cupressales</taxon>
        <taxon>Taxaceae</taxon>
        <taxon>Taxus</taxon>
    </lineage>
</organism>
<keyword evidence="16" id="KW-0044">Antibiotic</keyword>
<evidence type="ECO:0000256" key="8">
    <source>
        <dbReference type="ARBA" id="ARBA00022581"/>
    </source>
</evidence>
<dbReference type="InterPro" id="IPR002902">
    <property type="entry name" value="GNK2"/>
</dbReference>
<keyword evidence="13" id="KW-0611">Plant defense</keyword>
<keyword evidence="8" id="KW-0945">Host-virus interaction</keyword>
<evidence type="ECO:0000256" key="10">
    <source>
        <dbReference type="ARBA" id="ARBA00022729"/>
    </source>
</evidence>
<evidence type="ECO:0000256" key="14">
    <source>
        <dbReference type="ARBA" id="ARBA00022949"/>
    </source>
</evidence>
<dbReference type="GO" id="GO:0012505">
    <property type="term" value="C:endomembrane system"/>
    <property type="evidence" value="ECO:0007669"/>
    <property type="project" value="UniProtKB-SubCell"/>
</dbReference>
<comment type="similarity">
    <text evidence="22">Belongs to the cysteine-rich repeat secretory protein family. Plasmodesmata-located proteins (PDLD) subfamily.</text>
</comment>
<dbReference type="Proteomes" id="UP000824469">
    <property type="component" value="Unassembled WGS sequence"/>
</dbReference>
<feature type="signal peptide" evidence="23">
    <location>
        <begin position="1"/>
        <end position="23"/>
    </location>
</feature>
<evidence type="ECO:0000256" key="9">
    <source>
        <dbReference type="ARBA" id="ARBA00022692"/>
    </source>
</evidence>
<name>A0AA38L439_TAXCH</name>
<keyword evidence="4" id="KW-0813">Transport</keyword>
<sequence length="256" mass="27709">MVLQRCPLWIPLLLIAVTIVADGKNNNNNMHSVIYRGCSDEEYNQGSAYESNLNALLDSIVSQGAYFYNGSVGVGESVGEGNSAAYGVFQCRGDLSNEECVKCKQSIVAQATSLCGSTVAARVQLRGCYLRYENSDFLGTPEQQHLVYKACSPETTTEPGFFYRRDNVLTGLEEGSFSGNNFRVTSSGDSKAGPPVYGYAQCEGDLSWTECADCVFKAATDVKDICAASVAGQVYLQKCYVTYTQGQGDDAHEQRG</sequence>
<evidence type="ECO:0000256" key="13">
    <source>
        <dbReference type="ARBA" id="ARBA00022821"/>
    </source>
</evidence>
<keyword evidence="14" id="KW-0965">Cell junction</keyword>
<dbReference type="AlphaFoldDB" id="A0AA38L439"/>
<evidence type="ECO:0000256" key="17">
    <source>
        <dbReference type="ARBA" id="ARBA00023035"/>
    </source>
</evidence>